<dbReference type="Pfam" id="PF01061">
    <property type="entry name" value="ABC2_membrane"/>
    <property type="match status" value="1"/>
</dbReference>
<feature type="transmembrane region" description="Helical" evidence="10">
    <location>
        <begin position="138"/>
        <end position="164"/>
    </location>
</feature>
<dbReference type="InterPro" id="IPR013525">
    <property type="entry name" value="ABC2_TM"/>
</dbReference>
<keyword evidence="7 10" id="KW-1133">Transmembrane helix</keyword>
<evidence type="ECO:0000256" key="5">
    <source>
        <dbReference type="ARBA" id="ARBA00022519"/>
    </source>
</evidence>
<dbReference type="KEGG" id="celz:E5225_05820"/>
<dbReference type="AlphaFoldDB" id="A0A4P7SGM5"/>
<evidence type="ECO:0000313" key="12">
    <source>
        <dbReference type="EMBL" id="QCB93142.1"/>
    </source>
</evidence>
<dbReference type="GO" id="GO:0043190">
    <property type="term" value="C:ATP-binding cassette (ABC) transporter complex"/>
    <property type="evidence" value="ECO:0007669"/>
    <property type="project" value="InterPro"/>
</dbReference>
<evidence type="ECO:0000256" key="2">
    <source>
        <dbReference type="ARBA" id="ARBA00007783"/>
    </source>
</evidence>
<feature type="transmembrane region" description="Helical" evidence="10">
    <location>
        <begin position="278"/>
        <end position="296"/>
    </location>
</feature>
<name>A0A4P7SGM5_9CELL</name>
<dbReference type="InterPro" id="IPR000412">
    <property type="entry name" value="ABC_2_transport"/>
</dbReference>
<evidence type="ECO:0000256" key="4">
    <source>
        <dbReference type="ARBA" id="ARBA00022475"/>
    </source>
</evidence>
<evidence type="ECO:0000256" key="8">
    <source>
        <dbReference type="ARBA" id="ARBA00023136"/>
    </source>
</evidence>
<keyword evidence="6 10" id="KW-0812">Transmembrane</keyword>
<comment type="similarity">
    <text evidence="2 10">Belongs to the ABC-2 integral membrane protein family.</text>
</comment>
<dbReference type="GO" id="GO:0046677">
    <property type="term" value="P:response to antibiotic"/>
    <property type="evidence" value="ECO:0007669"/>
    <property type="project" value="UniProtKB-KW"/>
</dbReference>
<dbReference type="PANTHER" id="PTHR30413:SF8">
    <property type="entry name" value="TRANSPORT PERMEASE PROTEIN"/>
    <property type="match status" value="1"/>
</dbReference>
<feature type="transmembrane region" description="Helical" evidence="10">
    <location>
        <begin position="207"/>
        <end position="227"/>
    </location>
</feature>
<keyword evidence="4 10" id="KW-1003">Cell membrane</keyword>
<evidence type="ECO:0000256" key="6">
    <source>
        <dbReference type="ARBA" id="ARBA00022692"/>
    </source>
</evidence>
<keyword evidence="13" id="KW-1185">Reference proteome</keyword>
<accession>A0A4P7SGM5</accession>
<evidence type="ECO:0000256" key="9">
    <source>
        <dbReference type="ARBA" id="ARBA00023251"/>
    </source>
</evidence>
<dbReference type="EMBL" id="CP039291">
    <property type="protein sequence ID" value="QCB93142.1"/>
    <property type="molecule type" value="Genomic_DNA"/>
</dbReference>
<protein>
    <recommendedName>
        <fullName evidence="10">Transport permease protein</fullName>
    </recommendedName>
</protein>
<gene>
    <name evidence="12" type="ORF">E5225_05820</name>
</gene>
<dbReference type="GO" id="GO:0140359">
    <property type="term" value="F:ABC-type transporter activity"/>
    <property type="evidence" value="ECO:0007669"/>
    <property type="project" value="InterPro"/>
</dbReference>
<evidence type="ECO:0000256" key="10">
    <source>
        <dbReference type="RuleBase" id="RU361157"/>
    </source>
</evidence>
<evidence type="ECO:0000256" key="7">
    <source>
        <dbReference type="ARBA" id="ARBA00022989"/>
    </source>
</evidence>
<evidence type="ECO:0000313" key="13">
    <source>
        <dbReference type="Proteomes" id="UP000296469"/>
    </source>
</evidence>
<dbReference type="PROSITE" id="PS51012">
    <property type="entry name" value="ABC_TM2"/>
    <property type="match status" value="1"/>
</dbReference>
<evidence type="ECO:0000256" key="3">
    <source>
        <dbReference type="ARBA" id="ARBA00022448"/>
    </source>
</evidence>
<sequence>MRAADVSGTRAAVPSAEGSMQRVFTRPRWFRGSLRDWADVWRYRELLSNLVRKELKVKYKDSVLGFFWTLVRPLLQLLVYSVAIGIFLGSGRVIPQFGVYLFTGLLAWSLFTDIIGGSTGSIVGNAGLVKKVYLPRELFPFSVVGASAVNFVLQLVVLIGAYVVTRSWPQPGDLLLVPLALAVLLVFATALGLVLAAANVYLRDVQYLVEVGLLLWFWMTPIVYDWTKVRENLSGAQEWLFHLYMANPMTNVVLAFQRALWPGGRTEEGAAFYYDGDLVTRLLVVGGVSLVLLWFAQRVFARAQGNFAQEL</sequence>
<evidence type="ECO:0000256" key="1">
    <source>
        <dbReference type="ARBA" id="ARBA00004429"/>
    </source>
</evidence>
<feature type="transmembrane region" description="Helical" evidence="10">
    <location>
        <begin position="65"/>
        <end position="87"/>
    </location>
</feature>
<proteinExistence type="inferred from homology"/>
<reference evidence="12 13" key="1">
    <citation type="submission" date="2019-04" db="EMBL/GenBank/DDBJ databases">
        <title>Isolation and identification of Cellulomonas shaoxiangyii sp. Nov. isolated from feces of the Tibetan antelopes (Pantholops hodgsonii) in the Qinghai-Tibet plateau of China.</title>
        <authorList>
            <person name="Tian Z."/>
        </authorList>
    </citation>
    <scope>NUCLEOTIDE SEQUENCE [LARGE SCALE GENOMIC DNA]</scope>
    <source>
        <strain evidence="12 13">Z28</strain>
    </source>
</reference>
<keyword evidence="3 10" id="KW-0813">Transport</keyword>
<evidence type="ECO:0000259" key="11">
    <source>
        <dbReference type="PROSITE" id="PS51012"/>
    </source>
</evidence>
<comment type="subcellular location">
    <subcellularLocation>
        <location evidence="1">Cell inner membrane</location>
        <topology evidence="1">Multi-pass membrane protein</topology>
    </subcellularLocation>
    <subcellularLocation>
        <location evidence="10">Cell membrane</location>
        <topology evidence="10">Multi-pass membrane protein</topology>
    </subcellularLocation>
</comment>
<feature type="transmembrane region" description="Helical" evidence="10">
    <location>
        <begin position="239"/>
        <end position="258"/>
    </location>
</feature>
<feature type="transmembrane region" description="Helical" evidence="10">
    <location>
        <begin position="99"/>
        <end position="118"/>
    </location>
</feature>
<dbReference type="OrthoDB" id="9789409at2"/>
<keyword evidence="8 10" id="KW-0472">Membrane</keyword>
<dbReference type="Proteomes" id="UP000296469">
    <property type="component" value="Chromosome"/>
</dbReference>
<dbReference type="GO" id="GO:0015920">
    <property type="term" value="P:lipopolysaccharide transport"/>
    <property type="evidence" value="ECO:0007669"/>
    <property type="project" value="TreeGrafter"/>
</dbReference>
<feature type="domain" description="ABC transmembrane type-2" evidence="11">
    <location>
        <begin position="64"/>
        <end position="303"/>
    </location>
</feature>
<dbReference type="PRINTS" id="PR00164">
    <property type="entry name" value="ABC2TRNSPORT"/>
</dbReference>
<organism evidence="12 13">
    <name type="scientific">Cellulomonas shaoxiangyii</name>
    <dbReference type="NCBI Taxonomy" id="2566013"/>
    <lineage>
        <taxon>Bacteria</taxon>
        <taxon>Bacillati</taxon>
        <taxon>Actinomycetota</taxon>
        <taxon>Actinomycetes</taxon>
        <taxon>Micrococcales</taxon>
        <taxon>Cellulomonadaceae</taxon>
        <taxon>Cellulomonas</taxon>
    </lineage>
</organism>
<dbReference type="RefSeq" id="WP_135973563.1">
    <property type="nucleotide sequence ID" value="NZ_CP039291.1"/>
</dbReference>
<keyword evidence="5" id="KW-0997">Cell inner membrane</keyword>
<feature type="transmembrane region" description="Helical" evidence="10">
    <location>
        <begin position="176"/>
        <end position="201"/>
    </location>
</feature>
<dbReference type="PANTHER" id="PTHR30413">
    <property type="entry name" value="INNER MEMBRANE TRANSPORT PERMEASE"/>
    <property type="match status" value="1"/>
</dbReference>
<dbReference type="InterPro" id="IPR047817">
    <property type="entry name" value="ABC2_TM_bact-type"/>
</dbReference>
<keyword evidence="9" id="KW-0046">Antibiotic resistance</keyword>